<dbReference type="AlphaFoldDB" id="A0A4R6WKF7"/>
<comment type="caution">
    <text evidence="2">The sequence shown here is derived from an EMBL/GenBank/DDBJ whole genome shotgun (WGS) entry which is preliminary data.</text>
</comment>
<gene>
    <name evidence="2" type="ORF">A8950_2913</name>
</gene>
<proteinExistence type="predicted"/>
<accession>A0A4R6WKF7</accession>
<name>A0A4R6WKF7_9PROT</name>
<keyword evidence="1" id="KW-0732">Signal</keyword>
<protein>
    <submittedName>
        <fullName evidence="2">Uncharacterized protein</fullName>
    </submittedName>
</protein>
<feature type="chain" id="PRO_5020699475" evidence="1">
    <location>
        <begin position="24"/>
        <end position="137"/>
    </location>
</feature>
<dbReference type="EMBL" id="SNYW01000010">
    <property type="protein sequence ID" value="TDQ81043.1"/>
    <property type="molecule type" value="Genomic_DNA"/>
</dbReference>
<reference evidence="2 3" key="1">
    <citation type="submission" date="2019-03" db="EMBL/GenBank/DDBJ databases">
        <title>Genomic Encyclopedia of Type Strains, Phase III (KMG-III): the genomes of soil and plant-associated and newly described type strains.</title>
        <authorList>
            <person name="Whitman W."/>
        </authorList>
    </citation>
    <scope>NUCLEOTIDE SEQUENCE [LARGE SCALE GENOMIC DNA]</scope>
    <source>
        <strain evidence="2 3">CGMCC 1.7660</strain>
    </source>
</reference>
<organism evidence="2 3">
    <name type="scientific">Dongia mobilis</name>
    <dbReference type="NCBI Taxonomy" id="578943"/>
    <lineage>
        <taxon>Bacteria</taxon>
        <taxon>Pseudomonadati</taxon>
        <taxon>Pseudomonadota</taxon>
        <taxon>Alphaproteobacteria</taxon>
        <taxon>Rhodospirillales</taxon>
        <taxon>Dongiaceae</taxon>
        <taxon>Dongia</taxon>
    </lineage>
</organism>
<evidence type="ECO:0000256" key="1">
    <source>
        <dbReference type="SAM" id="SignalP"/>
    </source>
</evidence>
<keyword evidence="3" id="KW-1185">Reference proteome</keyword>
<evidence type="ECO:0000313" key="2">
    <source>
        <dbReference type="EMBL" id="TDQ81043.1"/>
    </source>
</evidence>
<feature type="signal peptide" evidence="1">
    <location>
        <begin position="1"/>
        <end position="23"/>
    </location>
</feature>
<evidence type="ECO:0000313" key="3">
    <source>
        <dbReference type="Proteomes" id="UP000295783"/>
    </source>
</evidence>
<dbReference type="RefSeq" id="WP_133614367.1">
    <property type="nucleotide sequence ID" value="NZ_SNYW01000010.1"/>
</dbReference>
<sequence>MQICRSVFFAGLLLSFSTGIVSAQDPAVIDPAAHPGKARFMALAQEKFNADPDAMFQTSRIEPGQRQAVFECGMKAVLADMPDADAGRLADMVEGKAPGDPALAKWFELEESVNKPRHDQVAARARAICPQLAHLIK</sequence>
<dbReference type="Proteomes" id="UP000295783">
    <property type="component" value="Unassembled WGS sequence"/>
</dbReference>